<evidence type="ECO:0000313" key="7">
    <source>
        <dbReference type="EMBL" id="MBL3689571.1"/>
    </source>
</evidence>
<name>A0ABS1SRM2_9MICO</name>
<comment type="subcellular location">
    <subcellularLocation>
        <location evidence="1">Cell envelope</location>
    </subcellularLocation>
</comment>
<comment type="similarity">
    <text evidence="2">Belongs to the bacterial solute-binding protein 8 family.</text>
</comment>
<dbReference type="Proteomes" id="UP001646141">
    <property type="component" value="Unassembled WGS sequence"/>
</dbReference>
<evidence type="ECO:0000256" key="1">
    <source>
        <dbReference type="ARBA" id="ARBA00004196"/>
    </source>
</evidence>
<feature type="domain" description="Fe/B12 periplasmic-binding" evidence="6">
    <location>
        <begin position="66"/>
        <end position="346"/>
    </location>
</feature>
<evidence type="ECO:0000256" key="2">
    <source>
        <dbReference type="ARBA" id="ARBA00008814"/>
    </source>
</evidence>
<feature type="signal peptide" evidence="5">
    <location>
        <begin position="1"/>
        <end position="37"/>
    </location>
</feature>
<reference evidence="7 8" key="1">
    <citation type="submission" date="2018-09" db="EMBL/GenBank/DDBJ databases">
        <title>Comparative genomics of Leucobacter spp.</title>
        <authorList>
            <person name="Reis A.C."/>
            <person name="Kolvenbach B.A."/>
            <person name="Corvini P.F.X."/>
            <person name="Nunes O.C."/>
        </authorList>
    </citation>
    <scope>NUCLEOTIDE SEQUENCE [LARGE SCALE GENOMIC DNA]</scope>
    <source>
        <strain evidence="7 8">L-1</strain>
    </source>
</reference>
<dbReference type="InterPro" id="IPR051313">
    <property type="entry name" value="Bact_iron-sidero_bind"/>
</dbReference>
<organism evidence="7 8">
    <name type="scientific">Leucobacter chromiireducens subsp. chromiireducens</name>
    <dbReference type="NCBI Taxonomy" id="660067"/>
    <lineage>
        <taxon>Bacteria</taxon>
        <taxon>Bacillati</taxon>
        <taxon>Actinomycetota</taxon>
        <taxon>Actinomycetes</taxon>
        <taxon>Micrococcales</taxon>
        <taxon>Microbacteriaceae</taxon>
        <taxon>Leucobacter</taxon>
    </lineage>
</organism>
<accession>A0ABS1SRM2</accession>
<keyword evidence="8" id="KW-1185">Reference proteome</keyword>
<dbReference type="Gene3D" id="3.40.50.1980">
    <property type="entry name" value="Nitrogenase molybdenum iron protein domain"/>
    <property type="match status" value="2"/>
</dbReference>
<evidence type="ECO:0000256" key="3">
    <source>
        <dbReference type="ARBA" id="ARBA00022448"/>
    </source>
</evidence>
<dbReference type="InterPro" id="IPR002491">
    <property type="entry name" value="ABC_transptr_periplasmic_BD"/>
</dbReference>
<sequence length="355" mass="38179">MPHAFARPQIRRASGLTALLAAAALALTGCSPSTSGAAESAPAASGDAVVIEHAHGSTTIPAKPKRIVALGWMSPDIVAALGTNPVGIEEVWGADEDGFQPWFEDYVMEEYGETPEIIPFTEEGPNFEAIKALDPDLIVSLYSGITDVEYERLSGIAPTLPYITRAWDPSTWQDMTRTLGTAMSEEDRAEELIADTEELVTSLAGEHPEFEDKTFVWGLTLNEGGTDLGVYLNYDPRVRITEELGFTSTSAMDTFLGTAEGDNWYTGVSLEQLGDVEADLFGAWGGSVAEGEYTVANKVVSQWNPIAKKSYVIYTDQADASAISAPTVLSLQYILPQYVEDLANALQGKPTINGK</sequence>
<protein>
    <submittedName>
        <fullName evidence="7">Iron-siderophore ABC transporter substrate-binding protein</fullName>
    </submittedName>
</protein>
<evidence type="ECO:0000256" key="4">
    <source>
        <dbReference type="ARBA" id="ARBA00022729"/>
    </source>
</evidence>
<comment type="caution">
    <text evidence="7">The sequence shown here is derived from an EMBL/GenBank/DDBJ whole genome shotgun (WGS) entry which is preliminary data.</text>
</comment>
<keyword evidence="3" id="KW-0813">Transport</keyword>
<keyword evidence="4 5" id="KW-0732">Signal</keyword>
<dbReference type="EMBL" id="QYAD01000002">
    <property type="protein sequence ID" value="MBL3689571.1"/>
    <property type="molecule type" value="Genomic_DNA"/>
</dbReference>
<dbReference type="PANTHER" id="PTHR30532:SF24">
    <property type="entry name" value="FERRIC ENTEROBACTIN-BINDING PERIPLASMIC PROTEIN FEPB"/>
    <property type="match status" value="1"/>
</dbReference>
<dbReference type="Pfam" id="PF01497">
    <property type="entry name" value="Peripla_BP_2"/>
    <property type="match status" value="1"/>
</dbReference>
<evidence type="ECO:0000313" key="8">
    <source>
        <dbReference type="Proteomes" id="UP001646141"/>
    </source>
</evidence>
<feature type="chain" id="PRO_5047132031" evidence="5">
    <location>
        <begin position="38"/>
        <end position="355"/>
    </location>
</feature>
<dbReference type="RefSeq" id="WP_202381600.1">
    <property type="nucleotide sequence ID" value="NZ_BAAAMA010000002.1"/>
</dbReference>
<dbReference type="PANTHER" id="PTHR30532">
    <property type="entry name" value="IRON III DICITRATE-BINDING PERIPLASMIC PROTEIN"/>
    <property type="match status" value="1"/>
</dbReference>
<dbReference type="PROSITE" id="PS50983">
    <property type="entry name" value="FE_B12_PBP"/>
    <property type="match status" value="1"/>
</dbReference>
<gene>
    <name evidence="7" type="ORF">D3226_06310</name>
</gene>
<dbReference type="PROSITE" id="PS51257">
    <property type="entry name" value="PROKAR_LIPOPROTEIN"/>
    <property type="match status" value="1"/>
</dbReference>
<evidence type="ECO:0000259" key="6">
    <source>
        <dbReference type="PROSITE" id="PS50983"/>
    </source>
</evidence>
<proteinExistence type="inferred from homology"/>
<evidence type="ECO:0000256" key="5">
    <source>
        <dbReference type="SAM" id="SignalP"/>
    </source>
</evidence>
<dbReference type="SUPFAM" id="SSF53807">
    <property type="entry name" value="Helical backbone' metal receptor"/>
    <property type="match status" value="1"/>
</dbReference>